<sequence length="190" mass="21058">MSRKDAALVTKRCLAPAFTLLVLLSLPDTSQWTGVSATSLSSVPLNTTLSYLERTVAALKSALQYFQRQHSNVNLDAVIGTRIVEGTLQVLLKNLDHHGQSELLPEAILTDIRALHFLAKSVSDAAEPNVAISEPLYYRRIGPTISEGVWKLDYPRRRLSLEVPVWRYSDEEAMTEAESDDCLTELFGTG</sequence>
<feature type="non-terminal residue" evidence="2">
    <location>
        <position position="190"/>
    </location>
</feature>
<protein>
    <submittedName>
        <fullName evidence="2">Uncharacterized protein</fullName>
    </submittedName>
</protein>
<dbReference type="InterPro" id="IPR031751">
    <property type="entry name" value="DUF4735"/>
</dbReference>
<comment type="caution">
    <text evidence="2">The sequence shown here is derived from an EMBL/GenBank/DDBJ whole genome shotgun (WGS) entry which is preliminary data.</text>
</comment>
<feature type="chain" id="PRO_5044764909" evidence="1">
    <location>
        <begin position="33"/>
        <end position="190"/>
    </location>
</feature>
<reference evidence="2 3" key="1">
    <citation type="journal article" date="2023" name="Sci. Data">
        <title>Genome assembly of the Korean intertidal mud-creeper Batillaria attramentaria.</title>
        <authorList>
            <person name="Patra A.K."/>
            <person name="Ho P.T."/>
            <person name="Jun S."/>
            <person name="Lee S.J."/>
            <person name="Kim Y."/>
            <person name="Won Y.J."/>
        </authorList>
    </citation>
    <scope>NUCLEOTIDE SEQUENCE [LARGE SCALE GENOMIC DNA]</scope>
    <source>
        <strain evidence="2">Wonlab-2016</strain>
    </source>
</reference>
<keyword evidence="1" id="KW-0732">Signal</keyword>
<dbReference type="AlphaFoldDB" id="A0ABD0M8E2"/>
<name>A0ABD0M8E2_9CAEN</name>
<evidence type="ECO:0000256" key="1">
    <source>
        <dbReference type="SAM" id="SignalP"/>
    </source>
</evidence>
<organism evidence="2 3">
    <name type="scientific">Batillaria attramentaria</name>
    <dbReference type="NCBI Taxonomy" id="370345"/>
    <lineage>
        <taxon>Eukaryota</taxon>
        <taxon>Metazoa</taxon>
        <taxon>Spiralia</taxon>
        <taxon>Lophotrochozoa</taxon>
        <taxon>Mollusca</taxon>
        <taxon>Gastropoda</taxon>
        <taxon>Caenogastropoda</taxon>
        <taxon>Sorbeoconcha</taxon>
        <taxon>Cerithioidea</taxon>
        <taxon>Batillariidae</taxon>
        <taxon>Batillaria</taxon>
    </lineage>
</organism>
<evidence type="ECO:0000313" key="2">
    <source>
        <dbReference type="EMBL" id="KAK7507627.1"/>
    </source>
</evidence>
<dbReference type="Proteomes" id="UP001519460">
    <property type="component" value="Unassembled WGS sequence"/>
</dbReference>
<feature type="signal peptide" evidence="1">
    <location>
        <begin position="1"/>
        <end position="32"/>
    </location>
</feature>
<evidence type="ECO:0000313" key="3">
    <source>
        <dbReference type="Proteomes" id="UP001519460"/>
    </source>
</evidence>
<proteinExistence type="predicted"/>
<accession>A0ABD0M8E2</accession>
<dbReference type="PANTHER" id="PTHR33539">
    <property type="entry name" value="UPF0764 PROTEIN C16ORF89"/>
    <property type="match status" value="1"/>
</dbReference>
<gene>
    <name evidence="2" type="ORF">BaRGS_00001562</name>
</gene>
<dbReference type="EMBL" id="JACVVK020000004">
    <property type="protein sequence ID" value="KAK7507627.1"/>
    <property type="molecule type" value="Genomic_DNA"/>
</dbReference>
<dbReference type="Pfam" id="PF15882">
    <property type="entry name" value="DUF4735"/>
    <property type="match status" value="1"/>
</dbReference>
<dbReference type="PANTHER" id="PTHR33539:SF1">
    <property type="entry name" value="UPF0764 PROTEIN C16ORF89"/>
    <property type="match status" value="1"/>
</dbReference>
<keyword evidence="3" id="KW-1185">Reference proteome</keyword>